<dbReference type="SUPFAM" id="SSF55021">
    <property type="entry name" value="ACT-like"/>
    <property type="match status" value="1"/>
</dbReference>
<dbReference type="InterPro" id="IPR003607">
    <property type="entry name" value="HD/PDEase_dom"/>
</dbReference>
<dbReference type="FunFam" id="3.10.20.30:FF:000002">
    <property type="entry name" value="GTP pyrophosphokinase (RelA/SpoT)"/>
    <property type="match status" value="1"/>
</dbReference>
<dbReference type="GO" id="GO:0015969">
    <property type="term" value="P:guanosine tetraphosphate metabolic process"/>
    <property type="evidence" value="ECO:0007669"/>
    <property type="project" value="InterPro"/>
</dbReference>
<comment type="caution">
    <text evidence="7">The sequence shown here is derived from an EMBL/GenBank/DDBJ whole genome shotgun (WGS) entry which is preliminary data.</text>
</comment>
<gene>
    <name evidence="7" type="ORF">UT18_C0011G0042</name>
</gene>
<dbReference type="STRING" id="1618345.UT18_C0011G0042"/>
<protein>
    <submittedName>
        <fullName evidence="7">RelA/SpoT family protein</fullName>
    </submittedName>
</protein>
<dbReference type="PROSITE" id="PS51671">
    <property type="entry name" value="ACT"/>
    <property type="match status" value="1"/>
</dbReference>
<reference evidence="7 8" key="1">
    <citation type="journal article" date="2015" name="Nature">
        <title>rRNA introns, odd ribosomes, and small enigmatic genomes across a large radiation of phyla.</title>
        <authorList>
            <person name="Brown C.T."/>
            <person name="Hug L.A."/>
            <person name="Thomas B.C."/>
            <person name="Sharon I."/>
            <person name="Castelle C.J."/>
            <person name="Singh A."/>
            <person name="Wilkins M.J."/>
            <person name="Williams K.H."/>
            <person name="Banfield J.F."/>
        </authorList>
    </citation>
    <scope>NUCLEOTIDE SEQUENCE [LARGE SCALE GENOMIC DNA]</scope>
</reference>
<dbReference type="PANTHER" id="PTHR21262:SF31">
    <property type="entry name" value="GTP PYROPHOSPHOKINASE"/>
    <property type="match status" value="1"/>
</dbReference>
<evidence type="ECO:0000256" key="2">
    <source>
        <dbReference type="PROSITE-ProRule" id="PRU00182"/>
    </source>
</evidence>
<dbReference type="Proteomes" id="UP000034207">
    <property type="component" value="Unassembled WGS sequence"/>
</dbReference>
<proteinExistence type="inferred from homology"/>
<dbReference type="Pfam" id="PF13328">
    <property type="entry name" value="HD_4"/>
    <property type="match status" value="1"/>
</dbReference>
<dbReference type="SMART" id="SM00954">
    <property type="entry name" value="RelA_SpoT"/>
    <property type="match status" value="1"/>
</dbReference>
<dbReference type="Pfam" id="PF19296">
    <property type="entry name" value="RelA_AH_RIS"/>
    <property type="match status" value="1"/>
</dbReference>
<dbReference type="CDD" id="cd01668">
    <property type="entry name" value="TGS_RSH"/>
    <property type="match status" value="1"/>
</dbReference>
<evidence type="ECO:0000313" key="7">
    <source>
        <dbReference type="EMBL" id="KKQ94336.1"/>
    </source>
</evidence>
<feature type="domain" description="ACT" evidence="4">
    <location>
        <begin position="638"/>
        <end position="710"/>
    </location>
</feature>
<dbReference type="InterPro" id="IPR045600">
    <property type="entry name" value="RelA/SpoT_AH_RIS"/>
</dbReference>
<dbReference type="InterPro" id="IPR033655">
    <property type="entry name" value="TGS_RelA/SpoT"/>
</dbReference>
<dbReference type="InterPro" id="IPR012675">
    <property type="entry name" value="Beta-grasp_dom_sf"/>
</dbReference>
<comment type="pathway">
    <text evidence="1">Purine metabolism.</text>
</comment>
<dbReference type="FunFam" id="1.10.3210.10:FF:000001">
    <property type="entry name" value="GTP pyrophosphokinase RelA"/>
    <property type="match status" value="1"/>
</dbReference>
<dbReference type="CDD" id="cd04876">
    <property type="entry name" value="ACT_RelA-SpoT"/>
    <property type="match status" value="1"/>
</dbReference>
<dbReference type="Gene3D" id="3.30.70.260">
    <property type="match status" value="1"/>
</dbReference>
<dbReference type="SUPFAM" id="SSF81301">
    <property type="entry name" value="Nucleotidyltransferase"/>
    <property type="match status" value="1"/>
</dbReference>
<comment type="function">
    <text evidence="3">In eubacteria ppGpp (guanosine 3'-diphosphate 5'-diphosphate) is a mediator of the stringent response that coordinates a variety of cellular activities in response to changes in nutritional abundance.</text>
</comment>
<evidence type="ECO:0000256" key="3">
    <source>
        <dbReference type="RuleBase" id="RU003847"/>
    </source>
</evidence>
<dbReference type="PROSITE" id="PS51831">
    <property type="entry name" value="HD"/>
    <property type="match status" value="1"/>
</dbReference>
<dbReference type="PANTHER" id="PTHR21262">
    <property type="entry name" value="GUANOSINE-3',5'-BIS DIPHOSPHATE 3'-PYROPHOSPHOHYDROLASE"/>
    <property type="match status" value="1"/>
</dbReference>
<dbReference type="InterPro" id="IPR004811">
    <property type="entry name" value="RelA/Spo_fam"/>
</dbReference>
<comment type="similarity">
    <text evidence="3">Belongs to the relA/spoT family.</text>
</comment>
<dbReference type="InterPro" id="IPR002912">
    <property type="entry name" value="ACT_dom"/>
</dbReference>
<dbReference type="Gene3D" id="3.10.20.30">
    <property type="match status" value="1"/>
</dbReference>
<dbReference type="GO" id="GO:0005886">
    <property type="term" value="C:plasma membrane"/>
    <property type="evidence" value="ECO:0007669"/>
    <property type="project" value="TreeGrafter"/>
</dbReference>
<accession>A0A0G0PY39</accession>
<evidence type="ECO:0000259" key="5">
    <source>
        <dbReference type="PROSITE" id="PS51831"/>
    </source>
</evidence>
<dbReference type="PROSITE" id="PS51880">
    <property type="entry name" value="TGS"/>
    <property type="match status" value="1"/>
</dbReference>
<organism evidence="7 8">
    <name type="scientific">candidate division CPR2 bacterium GW2011_GWC2_39_10</name>
    <dbReference type="NCBI Taxonomy" id="1618345"/>
    <lineage>
        <taxon>Bacteria</taxon>
        <taxon>Bacteria division CPR2</taxon>
    </lineage>
</organism>
<dbReference type="InterPro" id="IPR004095">
    <property type="entry name" value="TGS"/>
</dbReference>
<dbReference type="InterPro" id="IPR045865">
    <property type="entry name" value="ACT-like_dom_sf"/>
</dbReference>
<dbReference type="NCBIfam" id="TIGR00691">
    <property type="entry name" value="spoT_relA"/>
    <property type="match status" value="1"/>
</dbReference>
<evidence type="ECO:0000259" key="6">
    <source>
        <dbReference type="PROSITE" id="PS51880"/>
    </source>
</evidence>
<dbReference type="EMBL" id="LBVV01000011">
    <property type="protein sequence ID" value="KKQ94336.1"/>
    <property type="molecule type" value="Genomic_DNA"/>
</dbReference>
<evidence type="ECO:0000313" key="8">
    <source>
        <dbReference type="Proteomes" id="UP000034207"/>
    </source>
</evidence>
<dbReference type="GO" id="GO:0003723">
    <property type="term" value="F:RNA binding"/>
    <property type="evidence" value="ECO:0007669"/>
    <property type="project" value="UniProtKB-KW"/>
</dbReference>
<dbReference type="InterPro" id="IPR006674">
    <property type="entry name" value="HD_domain"/>
</dbReference>
<dbReference type="CDD" id="cd05399">
    <property type="entry name" value="NT_Rel-Spo_like"/>
    <property type="match status" value="1"/>
</dbReference>
<dbReference type="Pfam" id="PF02824">
    <property type="entry name" value="TGS"/>
    <property type="match status" value="1"/>
</dbReference>
<dbReference type="SUPFAM" id="SSF109604">
    <property type="entry name" value="HD-domain/PDEase-like"/>
    <property type="match status" value="1"/>
</dbReference>
<dbReference type="PROSITE" id="PS50889">
    <property type="entry name" value="S4"/>
    <property type="match status" value="1"/>
</dbReference>
<dbReference type="SMART" id="SM00471">
    <property type="entry name" value="HDc"/>
    <property type="match status" value="1"/>
</dbReference>
<dbReference type="FunFam" id="3.30.460.10:FF:000001">
    <property type="entry name" value="GTP pyrophosphokinase RelA"/>
    <property type="match status" value="1"/>
</dbReference>
<evidence type="ECO:0000256" key="1">
    <source>
        <dbReference type="ARBA" id="ARBA00025704"/>
    </source>
</evidence>
<evidence type="ECO:0000259" key="4">
    <source>
        <dbReference type="PROSITE" id="PS51671"/>
    </source>
</evidence>
<dbReference type="Gene3D" id="1.10.3210.10">
    <property type="entry name" value="Hypothetical protein af1432"/>
    <property type="match status" value="1"/>
</dbReference>
<dbReference type="SUPFAM" id="SSF81271">
    <property type="entry name" value="TGS-like"/>
    <property type="match status" value="1"/>
</dbReference>
<dbReference type="InterPro" id="IPR007685">
    <property type="entry name" value="RelA_SpoT"/>
</dbReference>
<dbReference type="Pfam" id="PF13291">
    <property type="entry name" value="ACT_4"/>
    <property type="match status" value="1"/>
</dbReference>
<dbReference type="PATRIC" id="fig|1618345.3.peg.729"/>
<feature type="domain" description="HD" evidence="5">
    <location>
        <begin position="43"/>
        <end position="151"/>
    </location>
</feature>
<keyword evidence="2" id="KW-0694">RNA-binding</keyword>
<dbReference type="Gene3D" id="3.30.460.10">
    <property type="entry name" value="Beta Polymerase, domain 2"/>
    <property type="match status" value="1"/>
</dbReference>
<name>A0A0G0PY39_UNCC2</name>
<dbReference type="AlphaFoldDB" id="A0A0G0PY39"/>
<dbReference type="InterPro" id="IPR043519">
    <property type="entry name" value="NT_sf"/>
</dbReference>
<sequence>MYKEIEKTLNQKKIAYDPKVLTKACDFAGKAHDGQKRATGDPYIVHPLAVAHILADLGIEFHTIIAALLHDTVEDTSISLDEIEKQFGRDIRNLVNGVTKLSEIEFSRQYQLESLTERQEMEVENFRKFFLAIAEDLRVVLIKLADRLHNLETLSAKPIASQKRVAQETLEIYAPLADRLGIGQLKVDMEDLAFRYFMPDEYQKVRLLLSEKIEDRKKYVNLLKKSLYRLLTKNQINVIKIEGRAKHFYSIYKKLKKSDGDIDKIYDLMAIRIIVPEESDCYKVLGVIHQQYKPLIYRIKDYIAVPKPNGYKSLHTTVFGLDGKITEIQIRTPKMHDEAEMGIAAHWHYNQSKSKIFSVFTRSSYAPKNDLEWVKRLAEVQKGFNNKELIENLKIDFFQNRIFIFSPKGNIFNLPEGATPIDFAYNVHTEIGNHYVGAKVNGKIVNLNYKLENRDIVEILTSPKAKPSRDWLNFVKTSGASQNIRSWFRKDSREDNLKCGEETLISKLKAVGVTLSDIDEKILGSFNVKNMDDLFVLIGEGQITSKQIINKILDPETEKQKRPLKTKKTVLAIKGTEGMPYRLANCCQPCFGDKITGYVTQGQGITIHRASCANLLRKNPDKLIEVSWQSGNAIYQIPILVKAKDRIGLLKDITYLLTDKKINIGPVSSKHEGDMYVIEMVIEIENMTLLPVVINNLLGIKDIYEVKRLR</sequence>
<dbReference type="CDD" id="cd00077">
    <property type="entry name" value="HDc"/>
    <property type="match status" value="1"/>
</dbReference>
<dbReference type="InterPro" id="IPR012676">
    <property type="entry name" value="TGS-like"/>
</dbReference>
<dbReference type="Pfam" id="PF04607">
    <property type="entry name" value="RelA_SpoT"/>
    <property type="match status" value="1"/>
</dbReference>
<feature type="domain" description="TGS" evidence="6">
    <location>
        <begin position="400"/>
        <end position="461"/>
    </location>
</feature>